<organism evidence="2 3">
    <name type="scientific">Selenomonas ruminantium</name>
    <dbReference type="NCBI Taxonomy" id="971"/>
    <lineage>
        <taxon>Bacteria</taxon>
        <taxon>Bacillati</taxon>
        <taxon>Bacillota</taxon>
        <taxon>Negativicutes</taxon>
        <taxon>Selenomonadales</taxon>
        <taxon>Selenomonadaceae</taxon>
        <taxon>Selenomonas</taxon>
    </lineage>
</organism>
<protein>
    <submittedName>
        <fullName evidence="2">Uncharacterized protein</fullName>
    </submittedName>
</protein>
<accession>A0A1I0YB03</accession>
<dbReference type="EMBL" id="FOJX01000011">
    <property type="protein sequence ID" value="SFB09987.1"/>
    <property type="molecule type" value="Genomic_DNA"/>
</dbReference>
<reference evidence="2 3" key="1">
    <citation type="submission" date="2016-10" db="EMBL/GenBank/DDBJ databases">
        <authorList>
            <person name="de Groot N.N."/>
        </authorList>
    </citation>
    <scope>NUCLEOTIDE SEQUENCE [LARGE SCALE GENOMIC DNA]</scope>
    <source>
        <strain evidence="2 3">L14</strain>
    </source>
</reference>
<dbReference type="RefSeq" id="WP_256211578.1">
    <property type="nucleotide sequence ID" value="NZ_FOJX01000011.1"/>
</dbReference>
<dbReference type="AlphaFoldDB" id="A0A1I0YB03"/>
<sequence>MSMEEKLRHPRHVKKAKDLRKHVKSRDDKRWAKAEIHRHKDR</sequence>
<evidence type="ECO:0000313" key="3">
    <source>
        <dbReference type="Proteomes" id="UP000183843"/>
    </source>
</evidence>
<evidence type="ECO:0000256" key="1">
    <source>
        <dbReference type="SAM" id="MobiDB-lite"/>
    </source>
</evidence>
<proteinExistence type="predicted"/>
<feature type="compositionally biased region" description="Basic residues" evidence="1">
    <location>
        <begin position="8"/>
        <end position="24"/>
    </location>
</feature>
<dbReference type="Proteomes" id="UP000183843">
    <property type="component" value="Unassembled WGS sequence"/>
</dbReference>
<evidence type="ECO:0000313" key="2">
    <source>
        <dbReference type="EMBL" id="SFB09987.1"/>
    </source>
</evidence>
<feature type="region of interest" description="Disordered" evidence="1">
    <location>
        <begin position="1"/>
        <end position="42"/>
    </location>
</feature>
<gene>
    <name evidence="2" type="ORF">SAMN05216587_11118</name>
</gene>
<feature type="compositionally biased region" description="Basic and acidic residues" evidence="1">
    <location>
        <begin position="25"/>
        <end position="35"/>
    </location>
</feature>
<name>A0A1I0YB03_SELRU</name>